<feature type="compositionally biased region" description="Basic and acidic residues" evidence="1">
    <location>
        <begin position="133"/>
        <end position="145"/>
    </location>
</feature>
<evidence type="ECO:0000313" key="3">
    <source>
        <dbReference type="EMBL" id="RMX47542.1"/>
    </source>
</evidence>
<dbReference type="InterPro" id="IPR011029">
    <property type="entry name" value="DEATH-like_dom_sf"/>
</dbReference>
<organism evidence="3 4">
    <name type="scientific">Pocillopora damicornis</name>
    <name type="common">Cauliflower coral</name>
    <name type="synonym">Millepora damicornis</name>
    <dbReference type="NCBI Taxonomy" id="46731"/>
    <lineage>
        <taxon>Eukaryota</taxon>
        <taxon>Metazoa</taxon>
        <taxon>Cnidaria</taxon>
        <taxon>Anthozoa</taxon>
        <taxon>Hexacorallia</taxon>
        <taxon>Scleractinia</taxon>
        <taxon>Astrocoeniina</taxon>
        <taxon>Pocilloporidae</taxon>
        <taxon>Pocillopora</taxon>
    </lineage>
</organism>
<dbReference type="PROSITE" id="PS50017">
    <property type="entry name" value="DEATH_DOMAIN"/>
    <property type="match status" value="1"/>
</dbReference>
<sequence>MVKIRQKVSWKEKRPKHQSAKNMKDRNETQEDNAANNQGQPRGCGDGEEEKPQLRKHQHQAEECSAVQESEIDEQDPQVDNYTNENAAQNPTSQARIRTLATQNSHHDQFSDPDCLRDNKDTPFSKTVTDPTPAEHKPTLRERHSNSQHGMDRIATMQTDEVSTEKEHVYAGSYVEKLILRKELIMDLLSLYLDRSIYPKFRSAPSLAKRWEHLADYCKVDAKIKKAVWDLCSSEPNKTVVTEAVASISFPLFDAKIGNLCNDFHNCFPDDDNMNDLCDNHPETLLNICLHLDDNRSVRYWYHLGLKIGISGEILRSFKGPSEFSPSSAILEKIATLKPKLPLMKVQTVLQEVEKWVPGISNVLSDLAVDSSSTIQTLLDEFEAVEKLTALLDLEERAWMHFGSKLGMKSLELKSLRQESPPSPTKLLMKHIVAKKPDLTMSFFLRALKSIERFDVINELEKFFVAKDIADILKGEEDFTQ</sequence>
<proteinExistence type="predicted"/>
<reference evidence="3 4" key="1">
    <citation type="journal article" date="2018" name="Sci. Rep.">
        <title>Comparative analysis of the Pocillopora damicornis genome highlights role of immune system in coral evolution.</title>
        <authorList>
            <person name="Cunning R."/>
            <person name="Bay R.A."/>
            <person name="Gillette P."/>
            <person name="Baker A.C."/>
            <person name="Traylor-Knowles N."/>
        </authorList>
    </citation>
    <scope>NUCLEOTIDE SEQUENCE [LARGE SCALE GENOMIC DNA]</scope>
    <source>
        <strain evidence="3">RSMAS</strain>
        <tissue evidence="3">Whole animal</tissue>
    </source>
</reference>
<dbReference type="Proteomes" id="UP000275408">
    <property type="component" value="Unassembled WGS sequence"/>
</dbReference>
<feature type="compositionally biased region" description="Basic residues" evidence="1">
    <location>
        <begin position="1"/>
        <end position="19"/>
    </location>
</feature>
<evidence type="ECO:0000259" key="2">
    <source>
        <dbReference type="PROSITE" id="PS50017"/>
    </source>
</evidence>
<keyword evidence="4" id="KW-1185">Reference proteome</keyword>
<dbReference type="Gene3D" id="1.10.533.10">
    <property type="entry name" value="Death Domain, Fas"/>
    <property type="match status" value="1"/>
</dbReference>
<evidence type="ECO:0000256" key="1">
    <source>
        <dbReference type="SAM" id="MobiDB-lite"/>
    </source>
</evidence>
<dbReference type="GO" id="GO:0007165">
    <property type="term" value="P:signal transduction"/>
    <property type="evidence" value="ECO:0007669"/>
    <property type="project" value="InterPro"/>
</dbReference>
<feature type="region of interest" description="Disordered" evidence="1">
    <location>
        <begin position="1"/>
        <end position="74"/>
    </location>
</feature>
<dbReference type="InterPro" id="IPR000488">
    <property type="entry name" value="Death_dom"/>
</dbReference>
<feature type="compositionally biased region" description="Basic and acidic residues" evidence="1">
    <location>
        <begin position="105"/>
        <end position="123"/>
    </location>
</feature>
<protein>
    <recommendedName>
        <fullName evidence="2">Death domain-containing protein</fullName>
    </recommendedName>
</protein>
<gene>
    <name evidence="3" type="ORF">pdam_00019085</name>
</gene>
<dbReference type="SUPFAM" id="SSF47986">
    <property type="entry name" value="DEATH domain"/>
    <property type="match status" value="1"/>
</dbReference>
<dbReference type="Pfam" id="PF00531">
    <property type="entry name" value="Death"/>
    <property type="match status" value="1"/>
</dbReference>
<comment type="caution">
    <text evidence="3">The sequence shown here is derived from an EMBL/GenBank/DDBJ whole genome shotgun (WGS) entry which is preliminary data.</text>
</comment>
<evidence type="ECO:0000313" key="4">
    <source>
        <dbReference type="Proteomes" id="UP000275408"/>
    </source>
</evidence>
<dbReference type="SMART" id="SM00005">
    <property type="entry name" value="DEATH"/>
    <property type="match status" value="1"/>
</dbReference>
<feature type="domain" description="Death" evidence="2">
    <location>
        <begin position="399"/>
        <end position="464"/>
    </location>
</feature>
<feature type="region of interest" description="Disordered" evidence="1">
    <location>
        <begin position="102"/>
        <end position="147"/>
    </location>
</feature>
<dbReference type="EMBL" id="RCHS01002413">
    <property type="protein sequence ID" value="RMX47542.1"/>
    <property type="molecule type" value="Genomic_DNA"/>
</dbReference>
<accession>A0A3M6U1N7</accession>
<name>A0A3M6U1N7_POCDA</name>
<dbReference type="AlphaFoldDB" id="A0A3M6U1N7"/>